<accession>A0AAW0GBC1</accession>
<evidence type="ECO:0000313" key="1">
    <source>
        <dbReference type="EMBL" id="KAK7687228.1"/>
    </source>
</evidence>
<sequence>MSIVVILDLIRSAILTHKIRGFQTFYIVSRIYLGLAVGSTYNTERTNGVGLAKTNQRRYEQVNFFLSCY</sequence>
<name>A0AAW0GBC1_9APHY</name>
<comment type="caution">
    <text evidence="1">The sequence shown here is derived from an EMBL/GenBank/DDBJ whole genome shotgun (WGS) entry which is preliminary data.</text>
</comment>
<reference evidence="1 2" key="1">
    <citation type="submission" date="2022-09" db="EMBL/GenBank/DDBJ databases">
        <authorList>
            <person name="Palmer J.M."/>
        </authorList>
    </citation>
    <scope>NUCLEOTIDE SEQUENCE [LARGE SCALE GENOMIC DNA]</scope>
    <source>
        <strain evidence="1 2">DSM 7382</strain>
    </source>
</reference>
<dbReference type="Proteomes" id="UP001385951">
    <property type="component" value="Unassembled WGS sequence"/>
</dbReference>
<keyword evidence="2" id="KW-1185">Reference proteome</keyword>
<organism evidence="1 2">
    <name type="scientific">Cerrena zonata</name>
    <dbReference type="NCBI Taxonomy" id="2478898"/>
    <lineage>
        <taxon>Eukaryota</taxon>
        <taxon>Fungi</taxon>
        <taxon>Dikarya</taxon>
        <taxon>Basidiomycota</taxon>
        <taxon>Agaricomycotina</taxon>
        <taxon>Agaricomycetes</taxon>
        <taxon>Polyporales</taxon>
        <taxon>Cerrenaceae</taxon>
        <taxon>Cerrena</taxon>
    </lineage>
</organism>
<proteinExistence type="predicted"/>
<gene>
    <name evidence="1" type="ORF">QCA50_009733</name>
</gene>
<protein>
    <submittedName>
        <fullName evidence="1">Uncharacterized protein</fullName>
    </submittedName>
</protein>
<evidence type="ECO:0000313" key="2">
    <source>
        <dbReference type="Proteomes" id="UP001385951"/>
    </source>
</evidence>
<dbReference type="AlphaFoldDB" id="A0AAW0GBC1"/>
<dbReference type="EMBL" id="JASBNA010000014">
    <property type="protein sequence ID" value="KAK7687228.1"/>
    <property type="molecule type" value="Genomic_DNA"/>
</dbReference>